<evidence type="ECO:0000313" key="2">
    <source>
        <dbReference type="Proteomes" id="UP000248840"/>
    </source>
</evidence>
<dbReference type="AlphaFoldDB" id="A0A328YKZ3"/>
<organism evidence="1 2">
    <name type="scientific">Flavobacterium aciduliphilum</name>
    <dbReference type="NCBI Taxonomy" id="1101402"/>
    <lineage>
        <taxon>Bacteria</taxon>
        <taxon>Pseudomonadati</taxon>
        <taxon>Bacteroidota</taxon>
        <taxon>Flavobacteriia</taxon>
        <taxon>Flavobacteriales</taxon>
        <taxon>Flavobacteriaceae</taxon>
        <taxon>Flavobacterium</taxon>
    </lineage>
</organism>
<name>A0A328YKZ3_9FLAO</name>
<evidence type="ECO:0008006" key="3">
    <source>
        <dbReference type="Google" id="ProtNLM"/>
    </source>
</evidence>
<protein>
    <recommendedName>
        <fullName evidence="3">Outer membrane protein assembly factor BamA</fullName>
    </recommendedName>
</protein>
<sequence length="596" mass="68167">MAQTNPSSKSDSLYKKIETYADNRPLFRLVHKLLFKPDVSEEKNIQKKQKHSILVAHDYSKYSGKIIRNIQIETFDPFGFSVTDPTLKPSLAIERLGNDLHIKTKKWTIRNLLLFKKHEVLDSVLIKESERLIRSQRYVRSVVIVPIPLKNNKDTIDVSVRVLDTWSGIVTGATSSSKANLDFTERNIFGLGHELDFNYLKSFTNNTAKPLGYDTKYTVPNFKNTYIRTTLAAKNDLNDNTYRSVRIDRPFYSTLTHWAGGFYYNYNAYSQNVIAVDETAVLQNFKTKTYEGWGAHAFNIFGTRSEFAIGSHLIFAMGYSNTSYLNRPDVTLDPISYFASSKTALATLGISSQRYYQDTYLFRFGTVEDIPYGKVLSITGGVENKNNTNRPYLGSRFSYGSYFTFGYLQGNVEYGTFFNHGKREQTTLKIEANYFTDLIPLGSWHFRQFIKPVLVLGSNRLDTSKDRLTLVDVNGIPGFNSAPLIGTKKFLTTFQTQMYNQKNWYGFNFSPFFNVTLGFLDEGNNVFFGNKMYSQIGVGMLVNNSYLVFSSFQLSFSYYPSLPIDGSNIIKTNAFQNSNIEFHDFQIGQPYVVPYQ</sequence>
<evidence type="ECO:0000313" key="1">
    <source>
        <dbReference type="EMBL" id="RAR70806.1"/>
    </source>
</evidence>
<dbReference type="OrthoDB" id="1110633at2"/>
<proteinExistence type="predicted"/>
<dbReference type="Proteomes" id="UP000248840">
    <property type="component" value="Unassembled WGS sequence"/>
</dbReference>
<dbReference type="EMBL" id="QLSZ01000009">
    <property type="protein sequence ID" value="RAR70806.1"/>
    <property type="molecule type" value="Genomic_DNA"/>
</dbReference>
<reference evidence="1 2" key="1">
    <citation type="submission" date="2018-06" db="EMBL/GenBank/DDBJ databases">
        <title>Genomic Encyclopedia of Archaeal and Bacterial Type Strains, Phase II (KMG-II): from individual species to whole genera.</title>
        <authorList>
            <person name="Goeker M."/>
        </authorList>
    </citation>
    <scope>NUCLEOTIDE SEQUENCE [LARGE SCALE GENOMIC DNA]</scope>
    <source>
        <strain evidence="1 2">DSM 25663</strain>
    </source>
</reference>
<comment type="caution">
    <text evidence="1">The sequence shown here is derived from an EMBL/GenBank/DDBJ whole genome shotgun (WGS) entry which is preliminary data.</text>
</comment>
<dbReference type="RefSeq" id="WP_112113650.1">
    <property type="nucleotide sequence ID" value="NZ_QLSZ01000009.1"/>
</dbReference>
<keyword evidence="2" id="KW-1185">Reference proteome</keyword>
<gene>
    <name evidence="1" type="ORF">CLV55_10957</name>
</gene>
<dbReference type="Gene3D" id="3.10.20.310">
    <property type="entry name" value="membrane protein fhac"/>
    <property type="match status" value="1"/>
</dbReference>
<accession>A0A328YKZ3</accession>